<keyword evidence="4" id="KW-0472">Membrane</keyword>
<dbReference type="SUPFAM" id="SSF48403">
    <property type="entry name" value="Ankyrin repeat"/>
    <property type="match status" value="1"/>
</dbReference>
<gene>
    <name evidence="5" type="ORF">A2008_13010</name>
</gene>
<dbReference type="SMART" id="SM00248">
    <property type="entry name" value="ANK"/>
    <property type="match status" value="2"/>
</dbReference>
<evidence type="ECO:0000256" key="3">
    <source>
        <dbReference type="PROSITE-ProRule" id="PRU00023"/>
    </source>
</evidence>
<evidence type="ECO:0000256" key="2">
    <source>
        <dbReference type="ARBA" id="ARBA00023043"/>
    </source>
</evidence>
<dbReference type="PANTHER" id="PTHR24171:SF9">
    <property type="entry name" value="ANKYRIN REPEAT DOMAIN-CONTAINING PROTEIN 39"/>
    <property type="match status" value="1"/>
</dbReference>
<keyword evidence="2 3" id="KW-0040">ANK repeat</keyword>
<comment type="caution">
    <text evidence="5">The sequence shown here is derived from an EMBL/GenBank/DDBJ whole genome shotgun (WGS) entry which is preliminary data.</text>
</comment>
<dbReference type="PROSITE" id="PS50297">
    <property type="entry name" value="ANK_REP_REGION"/>
    <property type="match status" value="2"/>
</dbReference>
<evidence type="ECO:0000313" key="5">
    <source>
        <dbReference type="EMBL" id="OGM01467.1"/>
    </source>
</evidence>
<keyword evidence="4" id="KW-0812">Transmembrane</keyword>
<dbReference type="STRING" id="1817813.A2008_13010"/>
<reference evidence="5 6" key="1">
    <citation type="journal article" date="2016" name="Nat. Commun.">
        <title>Thousands of microbial genomes shed light on interconnected biogeochemical processes in an aquifer system.</title>
        <authorList>
            <person name="Anantharaman K."/>
            <person name="Brown C.T."/>
            <person name="Hug L.A."/>
            <person name="Sharon I."/>
            <person name="Castelle C.J."/>
            <person name="Probst A.J."/>
            <person name="Thomas B.C."/>
            <person name="Singh A."/>
            <person name="Wilkins M.J."/>
            <person name="Karaoz U."/>
            <person name="Brodie E.L."/>
            <person name="Williams K.H."/>
            <person name="Hubbard S.S."/>
            <person name="Banfield J.F."/>
        </authorList>
    </citation>
    <scope>NUCLEOTIDE SEQUENCE [LARGE SCALE GENOMIC DNA]</scope>
</reference>
<dbReference type="Gene3D" id="1.25.40.20">
    <property type="entry name" value="Ankyrin repeat-containing domain"/>
    <property type="match status" value="1"/>
</dbReference>
<feature type="transmembrane region" description="Helical" evidence="4">
    <location>
        <begin position="27"/>
        <end position="47"/>
    </location>
</feature>
<keyword evidence="1" id="KW-0677">Repeat</keyword>
<name>A0A1F7WG06_9BACT</name>
<dbReference type="PROSITE" id="PS50088">
    <property type="entry name" value="ANK_REPEAT"/>
    <property type="match status" value="2"/>
</dbReference>
<dbReference type="PANTHER" id="PTHR24171">
    <property type="entry name" value="ANKYRIN REPEAT DOMAIN-CONTAINING PROTEIN 39-RELATED"/>
    <property type="match status" value="1"/>
</dbReference>
<feature type="repeat" description="ANK" evidence="3">
    <location>
        <begin position="80"/>
        <end position="112"/>
    </location>
</feature>
<organism evidence="5 6">
    <name type="scientific">Candidatus Wallbacteria bacterium GWC2_49_35</name>
    <dbReference type="NCBI Taxonomy" id="1817813"/>
    <lineage>
        <taxon>Bacteria</taxon>
        <taxon>Candidatus Walliibacteriota</taxon>
    </lineage>
</organism>
<evidence type="ECO:0000256" key="1">
    <source>
        <dbReference type="ARBA" id="ARBA00022737"/>
    </source>
</evidence>
<sequence>MSFFERQISEALGVRYSGSRSMWVSRIIVNAVIVVLAGIGYLALMWHGGQIFDAAKRGNVEKLKSVLVTNPDALNKADSKGMTPLHIAAYASKSAAVKLLIERGADVNAKDKKGRTPLHLAVETIDIESVKLLAEAKADAAVADKSGETPLALAARPGREPILRLLKKGARK</sequence>
<evidence type="ECO:0000313" key="6">
    <source>
        <dbReference type="Proteomes" id="UP000178735"/>
    </source>
</evidence>
<dbReference type="InterPro" id="IPR036770">
    <property type="entry name" value="Ankyrin_rpt-contain_sf"/>
</dbReference>
<dbReference type="InterPro" id="IPR002110">
    <property type="entry name" value="Ankyrin_rpt"/>
</dbReference>
<feature type="repeat" description="ANK" evidence="3">
    <location>
        <begin position="113"/>
        <end position="145"/>
    </location>
</feature>
<accession>A0A1F7WG06</accession>
<dbReference type="EMBL" id="MGFH01000236">
    <property type="protein sequence ID" value="OGM01467.1"/>
    <property type="molecule type" value="Genomic_DNA"/>
</dbReference>
<keyword evidence="4" id="KW-1133">Transmembrane helix</keyword>
<evidence type="ECO:0000256" key="4">
    <source>
        <dbReference type="SAM" id="Phobius"/>
    </source>
</evidence>
<dbReference type="AlphaFoldDB" id="A0A1F7WG06"/>
<dbReference type="Pfam" id="PF12796">
    <property type="entry name" value="Ank_2"/>
    <property type="match status" value="1"/>
</dbReference>
<protein>
    <submittedName>
        <fullName evidence="5">Uncharacterized protein</fullName>
    </submittedName>
</protein>
<dbReference type="Proteomes" id="UP000178735">
    <property type="component" value="Unassembled WGS sequence"/>
</dbReference>
<proteinExistence type="predicted"/>